<dbReference type="EC" id="4.2.2.2" evidence="4"/>
<comment type="similarity">
    <text evidence="9">Belongs to the polysaccharide lyase 1 family.</text>
</comment>
<feature type="signal peptide" evidence="10">
    <location>
        <begin position="1"/>
        <end position="30"/>
    </location>
</feature>
<comment type="cofactor">
    <cofactor evidence="2">
        <name>Ca(2+)</name>
        <dbReference type="ChEBI" id="CHEBI:29108"/>
    </cofactor>
</comment>
<dbReference type="PANTHER" id="PTHR31683:SF18">
    <property type="entry name" value="PECTATE LYASE 21-RELATED"/>
    <property type="match status" value="1"/>
</dbReference>
<sequence>MKHHRASGALRKRIGTVVLLGMCLFTRVHAVENANCSVASEGCATVSSLLSIREGYGRDATGGAGGQLVIVSSQEDEGPGTLRDALLHARTPTWIRFAGNMTIELKSQLRVPSNVTVDGRGHKVTLLDYGFGVYRSSNVILTHLTIDGRNRTFTQAVDIANASHQIWIDHLDLSRFSARLVNVKNGATDVTVSWVKFHDDNKVMLINNITSDNLFANFDRDAVARVTMHHNYFVDTVQRNPRAQFGTVHFYNNLLENWDFYGMSFGLEAKAVIEGNIFANSSVRSCKEPPFFSTVEGVEASYCKYIADSPARSALANGEADRKRYEAGAKKYGYSRDYRAFLAVQDNLFLGDAKPILEDYLPERVPAVSYCRTYEHPSEALAARIRREAGNTSTQSQSARCGDH</sequence>
<dbReference type="Proteomes" id="UP000054596">
    <property type="component" value="Unassembled WGS sequence"/>
</dbReference>
<evidence type="ECO:0000256" key="8">
    <source>
        <dbReference type="ARBA" id="ARBA00023239"/>
    </source>
</evidence>
<dbReference type="Pfam" id="PF00544">
    <property type="entry name" value="Pectate_lyase_4"/>
    <property type="match status" value="1"/>
</dbReference>
<dbReference type="STRING" id="1777143.AWB82_06687"/>
<dbReference type="Gene3D" id="2.160.20.10">
    <property type="entry name" value="Single-stranded right-handed beta-helix, Pectin lyase-like"/>
    <property type="match status" value="1"/>
</dbReference>
<evidence type="ECO:0000256" key="1">
    <source>
        <dbReference type="ARBA" id="ARBA00000695"/>
    </source>
</evidence>
<proteinExistence type="inferred from homology"/>
<keyword evidence="9" id="KW-0964">Secreted</keyword>
<evidence type="ECO:0000256" key="6">
    <source>
        <dbReference type="ARBA" id="ARBA00022729"/>
    </source>
</evidence>
<gene>
    <name evidence="12" type="primary">pelA</name>
    <name evidence="12" type="ORF">AWB82_06687</name>
</gene>
<evidence type="ECO:0000256" key="2">
    <source>
        <dbReference type="ARBA" id="ARBA00001913"/>
    </source>
</evidence>
<evidence type="ECO:0000256" key="10">
    <source>
        <dbReference type="SAM" id="SignalP"/>
    </source>
</evidence>
<comment type="caution">
    <text evidence="12">The sequence shown here is derived from an EMBL/GenBank/DDBJ whole genome shotgun (WGS) entry which is preliminary data.</text>
</comment>
<dbReference type="SMART" id="SM00656">
    <property type="entry name" value="Amb_all"/>
    <property type="match status" value="1"/>
</dbReference>
<feature type="chain" id="PRO_5007624052" description="pectate lyase" evidence="10">
    <location>
        <begin position="31"/>
        <end position="404"/>
    </location>
</feature>
<evidence type="ECO:0000256" key="4">
    <source>
        <dbReference type="ARBA" id="ARBA00012272"/>
    </source>
</evidence>
<dbReference type="SUPFAM" id="SSF51126">
    <property type="entry name" value="Pectin lyase-like"/>
    <property type="match status" value="1"/>
</dbReference>
<dbReference type="PRINTS" id="PR00807">
    <property type="entry name" value="AMBALLERGEN"/>
</dbReference>
<accession>A0A158DEZ1</accession>
<dbReference type="UniPathway" id="UPA00545">
    <property type="reaction ID" value="UER00824"/>
</dbReference>
<dbReference type="AlphaFoldDB" id="A0A158DEZ1"/>
<keyword evidence="7" id="KW-0106">Calcium</keyword>
<evidence type="ECO:0000256" key="5">
    <source>
        <dbReference type="ARBA" id="ARBA00022723"/>
    </source>
</evidence>
<organism evidence="12 13">
    <name type="scientific">Caballeronia glebae</name>
    <dbReference type="NCBI Taxonomy" id="1777143"/>
    <lineage>
        <taxon>Bacteria</taxon>
        <taxon>Pseudomonadati</taxon>
        <taxon>Pseudomonadota</taxon>
        <taxon>Betaproteobacteria</taxon>
        <taxon>Burkholderiales</taxon>
        <taxon>Burkholderiaceae</taxon>
        <taxon>Caballeronia</taxon>
    </lineage>
</organism>
<dbReference type="GO" id="GO:0046872">
    <property type="term" value="F:metal ion binding"/>
    <property type="evidence" value="ECO:0007669"/>
    <property type="project" value="UniProtKB-KW"/>
</dbReference>
<evidence type="ECO:0000313" key="12">
    <source>
        <dbReference type="EMBL" id="SAK93202.1"/>
    </source>
</evidence>
<evidence type="ECO:0000256" key="9">
    <source>
        <dbReference type="RuleBase" id="RU361173"/>
    </source>
</evidence>
<comment type="pathway">
    <text evidence="3">Glycan metabolism; pectin degradation; 2-dehydro-3-deoxy-D-gluconate from pectin: step 2/5.</text>
</comment>
<dbReference type="InterPro" id="IPR045032">
    <property type="entry name" value="PEL"/>
</dbReference>
<keyword evidence="8 9" id="KW-0456">Lyase</keyword>
<reference evidence="12" key="1">
    <citation type="submission" date="2016-01" db="EMBL/GenBank/DDBJ databases">
        <authorList>
            <person name="Peeters C."/>
        </authorList>
    </citation>
    <scope>NUCLEOTIDE SEQUENCE [LARGE SCALE GENOMIC DNA]</scope>
    <source>
        <strain evidence="12">LMG 29325</strain>
    </source>
</reference>
<dbReference type="InterPro" id="IPR002022">
    <property type="entry name" value="Pec_lyase"/>
</dbReference>
<evidence type="ECO:0000313" key="13">
    <source>
        <dbReference type="Proteomes" id="UP000054596"/>
    </source>
</evidence>
<comment type="subcellular location">
    <subcellularLocation>
        <location evidence="9">Secreted</location>
    </subcellularLocation>
</comment>
<evidence type="ECO:0000256" key="3">
    <source>
        <dbReference type="ARBA" id="ARBA00005220"/>
    </source>
</evidence>
<dbReference type="PANTHER" id="PTHR31683">
    <property type="entry name" value="PECTATE LYASE 18-RELATED"/>
    <property type="match status" value="1"/>
</dbReference>
<feature type="domain" description="Pectate lyase" evidence="11">
    <location>
        <begin position="64"/>
        <end position="284"/>
    </location>
</feature>
<dbReference type="GO" id="GO:0045490">
    <property type="term" value="P:pectin catabolic process"/>
    <property type="evidence" value="ECO:0007669"/>
    <property type="project" value="UniProtKB-UniPathway"/>
</dbReference>
<dbReference type="InterPro" id="IPR011050">
    <property type="entry name" value="Pectin_lyase_fold/virulence"/>
</dbReference>
<evidence type="ECO:0000259" key="11">
    <source>
        <dbReference type="SMART" id="SM00656"/>
    </source>
</evidence>
<protein>
    <recommendedName>
        <fullName evidence="4">pectate lyase</fullName>
        <ecNumber evidence="4">4.2.2.2</ecNumber>
    </recommendedName>
</protein>
<dbReference type="InterPro" id="IPR012334">
    <property type="entry name" value="Pectin_lyas_fold"/>
</dbReference>
<dbReference type="EMBL" id="FCOJ02000084">
    <property type="protein sequence ID" value="SAK93202.1"/>
    <property type="molecule type" value="Genomic_DNA"/>
</dbReference>
<keyword evidence="6 10" id="KW-0732">Signal</keyword>
<keyword evidence="9" id="KW-0624">Polysaccharide degradation</keyword>
<dbReference type="GO" id="GO:0005576">
    <property type="term" value="C:extracellular region"/>
    <property type="evidence" value="ECO:0007669"/>
    <property type="project" value="UniProtKB-SubCell"/>
</dbReference>
<dbReference type="RefSeq" id="WP_235023543.1">
    <property type="nucleotide sequence ID" value="NZ_FCOJ02000084.1"/>
</dbReference>
<dbReference type="InterPro" id="IPR018082">
    <property type="entry name" value="AmbAllergen"/>
</dbReference>
<comment type="catalytic activity">
    <reaction evidence="1">
        <text>Eliminative cleavage of (1-&gt;4)-alpha-D-galacturonan to give oligosaccharides with 4-deoxy-alpha-D-galact-4-enuronosyl groups at their non-reducing ends.</text>
        <dbReference type="EC" id="4.2.2.2"/>
    </reaction>
</comment>
<keyword evidence="13" id="KW-1185">Reference proteome</keyword>
<keyword evidence="5" id="KW-0479">Metal-binding</keyword>
<keyword evidence="9" id="KW-0119">Carbohydrate metabolism</keyword>
<evidence type="ECO:0000256" key="7">
    <source>
        <dbReference type="ARBA" id="ARBA00022837"/>
    </source>
</evidence>
<dbReference type="GO" id="GO:0030570">
    <property type="term" value="F:pectate lyase activity"/>
    <property type="evidence" value="ECO:0007669"/>
    <property type="project" value="UniProtKB-EC"/>
</dbReference>
<name>A0A158DEZ1_9BURK</name>